<organism evidence="1 2">
    <name type="scientific">Halteria grandinella</name>
    <dbReference type="NCBI Taxonomy" id="5974"/>
    <lineage>
        <taxon>Eukaryota</taxon>
        <taxon>Sar</taxon>
        <taxon>Alveolata</taxon>
        <taxon>Ciliophora</taxon>
        <taxon>Intramacronucleata</taxon>
        <taxon>Spirotrichea</taxon>
        <taxon>Stichotrichia</taxon>
        <taxon>Sporadotrichida</taxon>
        <taxon>Halteriidae</taxon>
        <taxon>Halteria</taxon>
    </lineage>
</organism>
<name>A0A8J8NWX3_HALGN</name>
<evidence type="ECO:0000313" key="1">
    <source>
        <dbReference type="EMBL" id="TNV81745.1"/>
    </source>
</evidence>
<dbReference type="EMBL" id="RRYP01005779">
    <property type="protein sequence ID" value="TNV81745.1"/>
    <property type="molecule type" value="Genomic_DNA"/>
</dbReference>
<dbReference type="AlphaFoldDB" id="A0A8J8NWX3"/>
<gene>
    <name evidence="1" type="ORF">FGO68_gene5792</name>
</gene>
<protein>
    <submittedName>
        <fullName evidence="1">Uncharacterized protein</fullName>
    </submittedName>
</protein>
<reference evidence="1" key="1">
    <citation type="submission" date="2019-06" db="EMBL/GenBank/DDBJ databases">
        <authorList>
            <person name="Zheng W."/>
        </authorList>
    </citation>
    <scope>NUCLEOTIDE SEQUENCE</scope>
    <source>
        <strain evidence="1">QDHG01</strain>
    </source>
</reference>
<accession>A0A8J8NWX3</accession>
<evidence type="ECO:0000313" key="2">
    <source>
        <dbReference type="Proteomes" id="UP000785679"/>
    </source>
</evidence>
<sequence>MQVSMYSQHAQLNLKVAFLATSSSAWNCYSFDFLISSSNFASYYSRSYYYSMRCIQILNSFHYFYAFSLNLAETSSVELMTSFFKSLSISLIGLTFQSNIFSFARHLQQQKLPSLSEYNFTLYFG</sequence>
<proteinExistence type="predicted"/>
<keyword evidence="2" id="KW-1185">Reference proteome</keyword>
<comment type="caution">
    <text evidence="1">The sequence shown here is derived from an EMBL/GenBank/DDBJ whole genome shotgun (WGS) entry which is preliminary data.</text>
</comment>
<dbReference type="Proteomes" id="UP000785679">
    <property type="component" value="Unassembled WGS sequence"/>
</dbReference>